<keyword evidence="2" id="KW-1133">Transmembrane helix</keyword>
<reference evidence="3" key="1">
    <citation type="journal article" date="2023" name="Mol. Biol. Evol.">
        <title>Third-Generation Sequencing Reveals the Adaptive Role of the Epigenome in Three Deep-Sea Polychaetes.</title>
        <authorList>
            <person name="Perez M."/>
            <person name="Aroh O."/>
            <person name="Sun Y."/>
            <person name="Lan Y."/>
            <person name="Juniper S.K."/>
            <person name="Young C.R."/>
            <person name="Angers B."/>
            <person name="Qian P.Y."/>
        </authorList>
    </citation>
    <scope>NUCLEOTIDE SEQUENCE</scope>
    <source>
        <strain evidence="3">P08H-3</strain>
    </source>
</reference>
<sequence length="270" mass="30275">MAATSDENRSKQSKHSLTIGSSPNFAASVVGRRGRTGLFPEGFGLTAMENKGYVKDAETEVNRTTSGLELPTVTVRGSSTPSTRRSSTDSRHSHDGADGRSRQTVHVAEVHRESELPSEVQVNRKRSLTSTSPPPEGDGFPWTPPKNDDSAILTIHSESHGAESRDSQSPEQTKKAKKCSQQFWWWHKLVKILQDNRVQSQDTHQKLLLLDQMQETHLRLVKRIMNLMFLSLGMILLLAVIVLIVYTDPRFEESMKALTVFMAGRRRGLW</sequence>
<accession>A0AAD9K8Q2</accession>
<comment type="caution">
    <text evidence="3">The sequence shown here is derived from an EMBL/GenBank/DDBJ whole genome shotgun (WGS) entry which is preliminary data.</text>
</comment>
<feature type="region of interest" description="Disordered" evidence="1">
    <location>
        <begin position="1"/>
        <end position="43"/>
    </location>
</feature>
<organism evidence="3 4">
    <name type="scientific">Paralvinella palmiformis</name>
    <dbReference type="NCBI Taxonomy" id="53620"/>
    <lineage>
        <taxon>Eukaryota</taxon>
        <taxon>Metazoa</taxon>
        <taxon>Spiralia</taxon>
        <taxon>Lophotrochozoa</taxon>
        <taxon>Annelida</taxon>
        <taxon>Polychaeta</taxon>
        <taxon>Sedentaria</taxon>
        <taxon>Canalipalpata</taxon>
        <taxon>Terebellida</taxon>
        <taxon>Terebelliformia</taxon>
        <taxon>Alvinellidae</taxon>
        <taxon>Paralvinella</taxon>
    </lineage>
</organism>
<feature type="compositionally biased region" description="Basic and acidic residues" evidence="1">
    <location>
        <begin position="86"/>
        <end position="101"/>
    </location>
</feature>
<feature type="compositionally biased region" description="Low complexity" evidence="1">
    <location>
        <begin position="71"/>
        <end position="85"/>
    </location>
</feature>
<feature type="transmembrane region" description="Helical" evidence="2">
    <location>
        <begin position="227"/>
        <end position="246"/>
    </location>
</feature>
<dbReference type="Proteomes" id="UP001208570">
    <property type="component" value="Unassembled WGS sequence"/>
</dbReference>
<dbReference type="EMBL" id="JAODUP010000032">
    <property type="protein sequence ID" value="KAK2167074.1"/>
    <property type="molecule type" value="Genomic_DNA"/>
</dbReference>
<keyword evidence="2" id="KW-0472">Membrane</keyword>
<proteinExistence type="predicted"/>
<evidence type="ECO:0000313" key="4">
    <source>
        <dbReference type="Proteomes" id="UP001208570"/>
    </source>
</evidence>
<evidence type="ECO:0000256" key="1">
    <source>
        <dbReference type="SAM" id="MobiDB-lite"/>
    </source>
</evidence>
<protein>
    <submittedName>
        <fullName evidence="3">Uncharacterized protein</fullName>
    </submittedName>
</protein>
<keyword evidence="2" id="KW-0812">Transmembrane</keyword>
<feature type="compositionally biased region" description="Polar residues" evidence="1">
    <location>
        <begin position="15"/>
        <end position="25"/>
    </location>
</feature>
<name>A0AAD9K8Q2_9ANNE</name>
<feature type="compositionally biased region" description="Basic and acidic residues" evidence="1">
    <location>
        <begin position="1"/>
        <end position="10"/>
    </location>
</feature>
<keyword evidence="4" id="KW-1185">Reference proteome</keyword>
<evidence type="ECO:0000256" key="2">
    <source>
        <dbReference type="SAM" id="Phobius"/>
    </source>
</evidence>
<evidence type="ECO:0000313" key="3">
    <source>
        <dbReference type="EMBL" id="KAK2167074.1"/>
    </source>
</evidence>
<gene>
    <name evidence="3" type="ORF">LSH36_32g12018</name>
</gene>
<dbReference type="AlphaFoldDB" id="A0AAD9K8Q2"/>
<feature type="region of interest" description="Disordered" evidence="1">
    <location>
        <begin position="60"/>
        <end position="150"/>
    </location>
</feature>